<dbReference type="InterPro" id="IPR024072">
    <property type="entry name" value="DHFR-like_dom_sf"/>
</dbReference>
<accession>A0A6H9Z111</accession>
<evidence type="ECO:0000313" key="2">
    <source>
        <dbReference type="EMBL" id="KAB2348308.1"/>
    </source>
</evidence>
<gene>
    <name evidence="2" type="ORF">F8566_15980</name>
</gene>
<dbReference type="SUPFAM" id="SSF53597">
    <property type="entry name" value="Dihydrofolate reductase-like"/>
    <property type="match status" value="1"/>
</dbReference>
<sequence>MRSLTYYVASTIDGFIGGPDGKSEFFPWSADMMEYLNEGMPETVPTAFRAPAGLADAANRRFDTVLMGAGTYRMGLEDGIISPWRHLRQYVFSGSITEIDEPGVTLVPSDPIGAVRRLKNEEGGLGIWLSGGGRLAGSLLPEIDELIIKLYPVVIGAGIPVFATKELKVGHFDLTGTRMFSNGAAVLTYTKK</sequence>
<dbReference type="PANTHER" id="PTHR38011">
    <property type="entry name" value="DIHYDROFOLATE REDUCTASE FAMILY PROTEIN (AFU_ORTHOLOGUE AFUA_8G06820)"/>
    <property type="match status" value="1"/>
</dbReference>
<dbReference type="InterPro" id="IPR002734">
    <property type="entry name" value="RibDG_C"/>
</dbReference>
<dbReference type="PANTHER" id="PTHR38011:SF11">
    <property type="entry name" value="2,5-DIAMINO-6-RIBOSYLAMINO-4(3H)-PYRIMIDINONE 5'-PHOSPHATE REDUCTASE"/>
    <property type="match status" value="1"/>
</dbReference>
<evidence type="ECO:0000259" key="1">
    <source>
        <dbReference type="Pfam" id="PF01872"/>
    </source>
</evidence>
<protein>
    <submittedName>
        <fullName evidence="2">Dihydrofolate reductase</fullName>
    </submittedName>
</protein>
<dbReference type="Proteomes" id="UP000468735">
    <property type="component" value="Unassembled WGS sequence"/>
</dbReference>
<dbReference type="GO" id="GO:0008703">
    <property type="term" value="F:5-amino-6-(5-phosphoribosylamino)uracil reductase activity"/>
    <property type="evidence" value="ECO:0007669"/>
    <property type="project" value="InterPro"/>
</dbReference>
<reference evidence="2 3" key="1">
    <citation type="submission" date="2019-09" db="EMBL/GenBank/DDBJ databases">
        <title>Actinomadura physcomitrii sp. nov., a novel actinomycete isolated from moss [Physcomitrium sphaericum (Ludw) Fuernr].</title>
        <authorList>
            <person name="Zhuang X."/>
            <person name="Liu C."/>
        </authorList>
    </citation>
    <scope>NUCLEOTIDE SEQUENCE [LARGE SCALE GENOMIC DNA]</scope>
    <source>
        <strain evidence="2 3">HMC1</strain>
    </source>
</reference>
<dbReference type="GO" id="GO:0009231">
    <property type="term" value="P:riboflavin biosynthetic process"/>
    <property type="evidence" value="ECO:0007669"/>
    <property type="project" value="InterPro"/>
</dbReference>
<dbReference type="AlphaFoldDB" id="A0A6H9Z111"/>
<dbReference type="Gene3D" id="3.40.430.10">
    <property type="entry name" value="Dihydrofolate Reductase, subunit A"/>
    <property type="match status" value="1"/>
</dbReference>
<dbReference type="OrthoDB" id="195113at2"/>
<proteinExistence type="predicted"/>
<comment type="caution">
    <text evidence="2">The sequence shown here is derived from an EMBL/GenBank/DDBJ whole genome shotgun (WGS) entry which is preliminary data.</text>
</comment>
<dbReference type="Pfam" id="PF01872">
    <property type="entry name" value="RibD_C"/>
    <property type="match status" value="1"/>
</dbReference>
<dbReference type="EMBL" id="WBMT01000007">
    <property type="protein sequence ID" value="KAB2348308.1"/>
    <property type="molecule type" value="Genomic_DNA"/>
</dbReference>
<dbReference type="RefSeq" id="WP_151561037.1">
    <property type="nucleotide sequence ID" value="NZ_WBMT01000007.1"/>
</dbReference>
<name>A0A6H9Z111_9ACTN</name>
<keyword evidence="3" id="KW-1185">Reference proteome</keyword>
<organism evidence="2 3">
    <name type="scientific">Actinomadura rudentiformis</name>
    <dbReference type="NCBI Taxonomy" id="359158"/>
    <lineage>
        <taxon>Bacteria</taxon>
        <taxon>Bacillati</taxon>
        <taxon>Actinomycetota</taxon>
        <taxon>Actinomycetes</taxon>
        <taxon>Streptosporangiales</taxon>
        <taxon>Thermomonosporaceae</taxon>
        <taxon>Actinomadura</taxon>
    </lineage>
</organism>
<feature type="domain" description="Bacterial bifunctional deaminase-reductase C-terminal" evidence="1">
    <location>
        <begin position="6"/>
        <end position="184"/>
    </location>
</feature>
<evidence type="ECO:0000313" key="3">
    <source>
        <dbReference type="Proteomes" id="UP000468735"/>
    </source>
</evidence>
<dbReference type="InterPro" id="IPR050765">
    <property type="entry name" value="Riboflavin_Biosynth_HTPR"/>
</dbReference>